<accession>A0A1M5EAA5</accession>
<evidence type="ECO:0000313" key="2">
    <source>
        <dbReference type="Proteomes" id="UP000184036"/>
    </source>
</evidence>
<proteinExistence type="predicted"/>
<dbReference type="EMBL" id="FQWE01000001">
    <property type="protein sequence ID" value="SHF76169.1"/>
    <property type="molecule type" value="Genomic_DNA"/>
</dbReference>
<evidence type="ECO:0000313" key="1">
    <source>
        <dbReference type="EMBL" id="SHF76169.1"/>
    </source>
</evidence>
<keyword evidence="2" id="KW-1185">Reference proteome</keyword>
<sequence length="40" mass="4803">MLRRCQRDNLRRISMVKYITDNTIMKQIVLIIKGVKLILD</sequence>
<dbReference type="AlphaFoldDB" id="A0A1M5EAA5"/>
<organism evidence="1 2">
    <name type="scientific">Flavobacterium segetis</name>
    <dbReference type="NCBI Taxonomy" id="271157"/>
    <lineage>
        <taxon>Bacteria</taxon>
        <taxon>Pseudomonadati</taxon>
        <taxon>Bacteroidota</taxon>
        <taxon>Flavobacteriia</taxon>
        <taxon>Flavobacteriales</taxon>
        <taxon>Flavobacteriaceae</taxon>
        <taxon>Flavobacterium</taxon>
    </lineage>
</organism>
<protein>
    <submittedName>
        <fullName evidence="1">Uncharacterized protein</fullName>
    </submittedName>
</protein>
<reference evidence="2" key="1">
    <citation type="submission" date="2016-11" db="EMBL/GenBank/DDBJ databases">
        <authorList>
            <person name="Varghese N."/>
            <person name="Submissions S."/>
        </authorList>
    </citation>
    <scope>NUCLEOTIDE SEQUENCE [LARGE SCALE GENOMIC DNA]</scope>
    <source>
        <strain evidence="2">DSM 19741</strain>
    </source>
</reference>
<gene>
    <name evidence="1" type="ORF">SAMN05444396_101258</name>
</gene>
<name>A0A1M5EAA5_9FLAO</name>
<dbReference type="Proteomes" id="UP000184036">
    <property type="component" value="Unassembled WGS sequence"/>
</dbReference>